<comment type="caution">
    <text evidence="1">The sequence shown here is derived from an EMBL/GenBank/DDBJ whole genome shotgun (WGS) entry which is preliminary data.</text>
</comment>
<gene>
    <name evidence="1" type="ORF">DdX_01725</name>
</gene>
<proteinExistence type="predicted"/>
<dbReference type="Proteomes" id="UP001201812">
    <property type="component" value="Unassembled WGS sequence"/>
</dbReference>
<protein>
    <submittedName>
        <fullName evidence="1">Uncharacterized protein</fullName>
    </submittedName>
</protein>
<name>A0AAD4RBE9_9BILA</name>
<evidence type="ECO:0000313" key="1">
    <source>
        <dbReference type="EMBL" id="KAI1729483.1"/>
    </source>
</evidence>
<dbReference type="EMBL" id="JAKKPZ010000001">
    <property type="protein sequence ID" value="KAI1729483.1"/>
    <property type="molecule type" value="Genomic_DNA"/>
</dbReference>
<keyword evidence="2" id="KW-1185">Reference proteome</keyword>
<reference evidence="1" key="1">
    <citation type="submission" date="2022-01" db="EMBL/GenBank/DDBJ databases">
        <title>Genome Sequence Resource for Two Populations of Ditylenchus destructor, the Migratory Endoparasitic Phytonematode.</title>
        <authorList>
            <person name="Zhang H."/>
            <person name="Lin R."/>
            <person name="Xie B."/>
        </authorList>
    </citation>
    <scope>NUCLEOTIDE SEQUENCE</scope>
    <source>
        <strain evidence="1">BazhouSP</strain>
    </source>
</reference>
<organism evidence="1 2">
    <name type="scientific">Ditylenchus destructor</name>
    <dbReference type="NCBI Taxonomy" id="166010"/>
    <lineage>
        <taxon>Eukaryota</taxon>
        <taxon>Metazoa</taxon>
        <taxon>Ecdysozoa</taxon>
        <taxon>Nematoda</taxon>
        <taxon>Chromadorea</taxon>
        <taxon>Rhabditida</taxon>
        <taxon>Tylenchina</taxon>
        <taxon>Tylenchomorpha</taxon>
        <taxon>Sphaerularioidea</taxon>
        <taxon>Anguinidae</taxon>
        <taxon>Anguininae</taxon>
        <taxon>Ditylenchus</taxon>
    </lineage>
</organism>
<sequence length="67" mass="7819">MMKSLLHTIRFHKLVSIVKSRTSAIAMENNGNDQTAVAVNQIRLHLTPPLIQTWTSRWKKLKKPRRQ</sequence>
<dbReference type="AlphaFoldDB" id="A0AAD4RBE9"/>
<evidence type="ECO:0000313" key="2">
    <source>
        <dbReference type="Proteomes" id="UP001201812"/>
    </source>
</evidence>
<accession>A0AAD4RBE9</accession>